<dbReference type="RefSeq" id="WP_253965141.1">
    <property type="nucleotide sequence ID" value="NZ_JALHBS010000088.1"/>
</dbReference>
<dbReference type="GO" id="GO:0000155">
    <property type="term" value="F:phosphorelay sensor kinase activity"/>
    <property type="evidence" value="ECO:0007669"/>
    <property type="project" value="InterPro"/>
</dbReference>
<protein>
    <recommendedName>
        <fullName evidence="3">histidine kinase</fullName>
        <ecNumber evidence="3">2.7.13.3</ecNumber>
    </recommendedName>
</protein>
<keyword evidence="5" id="KW-0808">Transferase</keyword>
<evidence type="ECO:0000256" key="12">
    <source>
        <dbReference type="SAM" id="Phobius"/>
    </source>
</evidence>
<dbReference type="SUPFAM" id="SSF55874">
    <property type="entry name" value="ATPase domain of HSP90 chaperone/DNA topoisomerase II/histidine kinase"/>
    <property type="match status" value="1"/>
</dbReference>
<dbReference type="Pfam" id="PF02518">
    <property type="entry name" value="HATPase_c"/>
    <property type="match status" value="1"/>
</dbReference>
<evidence type="ECO:0000313" key="16">
    <source>
        <dbReference type="Proteomes" id="UP001155220"/>
    </source>
</evidence>
<organism evidence="15 16">
    <name type="scientific">Aurantimonas marianensis</name>
    <dbReference type="NCBI Taxonomy" id="2920428"/>
    <lineage>
        <taxon>Bacteria</taxon>
        <taxon>Pseudomonadati</taxon>
        <taxon>Pseudomonadota</taxon>
        <taxon>Alphaproteobacteria</taxon>
        <taxon>Hyphomicrobiales</taxon>
        <taxon>Aurantimonadaceae</taxon>
        <taxon>Aurantimonas</taxon>
    </lineage>
</organism>
<feature type="domain" description="HAMP" evidence="14">
    <location>
        <begin position="174"/>
        <end position="226"/>
    </location>
</feature>
<dbReference type="SUPFAM" id="SSF47384">
    <property type="entry name" value="Homodimeric domain of signal transducing histidine kinase"/>
    <property type="match status" value="1"/>
</dbReference>
<dbReference type="Proteomes" id="UP001155220">
    <property type="component" value="Unassembled WGS sequence"/>
</dbReference>
<dbReference type="InterPro" id="IPR036097">
    <property type="entry name" value="HisK_dim/P_sf"/>
</dbReference>
<dbReference type="PANTHER" id="PTHR45436:SF14">
    <property type="entry name" value="SENSOR PROTEIN QSEC"/>
    <property type="match status" value="1"/>
</dbReference>
<keyword evidence="9 15" id="KW-0067">ATP-binding</keyword>
<evidence type="ECO:0000256" key="6">
    <source>
        <dbReference type="ARBA" id="ARBA00022692"/>
    </source>
</evidence>
<evidence type="ECO:0000256" key="4">
    <source>
        <dbReference type="ARBA" id="ARBA00022553"/>
    </source>
</evidence>
<evidence type="ECO:0000256" key="9">
    <source>
        <dbReference type="ARBA" id="ARBA00022840"/>
    </source>
</evidence>
<evidence type="ECO:0000259" key="14">
    <source>
        <dbReference type="PROSITE" id="PS50885"/>
    </source>
</evidence>
<dbReference type="Gene3D" id="1.20.5.1040">
    <property type="entry name" value="Sensor protein qsec"/>
    <property type="match status" value="1"/>
</dbReference>
<dbReference type="EC" id="2.7.13.3" evidence="3"/>
<dbReference type="Gene3D" id="3.30.565.10">
    <property type="entry name" value="Histidine kinase-like ATPase, C-terminal domain"/>
    <property type="match status" value="1"/>
</dbReference>
<dbReference type="InterPro" id="IPR005467">
    <property type="entry name" value="His_kinase_dom"/>
</dbReference>
<evidence type="ECO:0000256" key="8">
    <source>
        <dbReference type="ARBA" id="ARBA00022777"/>
    </source>
</evidence>
<evidence type="ECO:0000256" key="10">
    <source>
        <dbReference type="ARBA" id="ARBA00022989"/>
    </source>
</evidence>
<dbReference type="PANTHER" id="PTHR45436">
    <property type="entry name" value="SENSOR HISTIDINE KINASE YKOH"/>
    <property type="match status" value="1"/>
</dbReference>
<feature type="domain" description="Histidine kinase" evidence="13">
    <location>
        <begin position="234"/>
        <end position="443"/>
    </location>
</feature>
<dbReference type="InterPro" id="IPR050428">
    <property type="entry name" value="TCS_sensor_his_kinase"/>
</dbReference>
<keyword evidence="12" id="KW-0472">Membrane</keyword>
<sequence length="446" mass="48620">MRWPSSLQGRLALGLGLGLALLWLATAWATATILRGEMDEVFDSALEETAQRILPLAVMDIIGREEPGVSQRIATLRSHEEFFTYIVRDDRDRVLLRSHGAEDVVFPPFDGMGFRQTATHRLYYDAALQGTITIAVAEPLSHRADVARETLAGLALPLVVVVPISLLGVLVIVRRSLRPVRRFSRALASRGARDLSSVGDSKLPNEILPVADAVNQLLDRLRRTLEAERNFTANAAHELRTPVAAALAQTQRLMTEIPDRAVAQRAGEIETALKRLARLSEKLMQLARAEGGRLRRDTAADLRPVLRMVVSDLEGIAREKRIDLELPDDPILSDIDPDVFAILARNLIENAQRHGIGDAPVHVILTKGRTLRVINDGPVVPPETLARLTARFERGQAISEGSGLGLSIAKAIADGTQATLTLHSPAPGRADGFAAVFQAPIGRQPN</sequence>
<dbReference type="Pfam" id="PF08521">
    <property type="entry name" value="2CSK_N"/>
    <property type="match status" value="1"/>
</dbReference>
<dbReference type="Pfam" id="PF00512">
    <property type="entry name" value="HisKA"/>
    <property type="match status" value="1"/>
</dbReference>
<dbReference type="AlphaFoldDB" id="A0A9X2H8P1"/>
<comment type="catalytic activity">
    <reaction evidence="1">
        <text>ATP + protein L-histidine = ADP + protein N-phospho-L-histidine.</text>
        <dbReference type="EC" id="2.7.13.3"/>
    </reaction>
</comment>
<dbReference type="SMART" id="SM00388">
    <property type="entry name" value="HisKA"/>
    <property type="match status" value="1"/>
</dbReference>
<dbReference type="PROSITE" id="PS50885">
    <property type="entry name" value="HAMP"/>
    <property type="match status" value="1"/>
</dbReference>
<keyword evidence="10 12" id="KW-1133">Transmembrane helix</keyword>
<comment type="caution">
    <text evidence="15">The sequence shown here is derived from an EMBL/GenBank/DDBJ whole genome shotgun (WGS) entry which is preliminary data.</text>
</comment>
<dbReference type="InterPro" id="IPR013727">
    <property type="entry name" value="2CSK_N"/>
</dbReference>
<keyword evidence="16" id="KW-1185">Reference proteome</keyword>
<evidence type="ECO:0000313" key="15">
    <source>
        <dbReference type="EMBL" id="MCP3056326.1"/>
    </source>
</evidence>
<keyword evidence="7" id="KW-0547">Nucleotide-binding</keyword>
<keyword evidence="4" id="KW-0597">Phosphoprotein</keyword>
<dbReference type="EMBL" id="JALHBS010000088">
    <property type="protein sequence ID" value="MCP3056326.1"/>
    <property type="molecule type" value="Genomic_DNA"/>
</dbReference>
<dbReference type="InterPro" id="IPR003594">
    <property type="entry name" value="HATPase_dom"/>
</dbReference>
<keyword evidence="11" id="KW-0902">Two-component regulatory system</keyword>
<dbReference type="SMART" id="SM00304">
    <property type="entry name" value="HAMP"/>
    <property type="match status" value="1"/>
</dbReference>
<dbReference type="InterPro" id="IPR003661">
    <property type="entry name" value="HisK_dim/P_dom"/>
</dbReference>
<dbReference type="CDD" id="cd00082">
    <property type="entry name" value="HisKA"/>
    <property type="match status" value="1"/>
</dbReference>
<reference evidence="15" key="1">
    <citation type="submission" date="2022-03" db="EMBL/GenBank/DDBJ databases">
        <title>Aurantimonas Liuensis sp. Nov., isolated from the hadal seawater of the Mariana Trench.</title>
        <authorList>
            <person name="Liu R."/>
        </authorList>
    </citation>
    <scope>NUCLEOTIDE SEQUENCE</scope>
    <source>
        <strain evidence="15">LRZ36</strain>
    </source>
</reference>
<gene>
    <name evidence="15" type="ORF">MJ956_14420</name>
</gene>
<proteinExistence type="predicted"/>
<dbReference type="GO" id="GO:0005524">
    <property type="term" value="F:ATP binding"/>
    <property type="evidence" value="ECO:0007669"/>
    <property type="project" value="UniProtKB-KW"/>
</dbReference>
<keyword evidence="6 12" id="KW-0812">Transmembrane</keyword>
<evidence type="ECO:0000256" key="2">
    <source>
        <dbReference type="ARBA" id="ARBA00004141"/>
    </source>
</evidence>
<evidence type="ECO:0000256" key="5">
    <source>
        <dbReference type="ARBA" id="ARBA00022679"/>
    </source>
</evidence>
<name>A0A9X2H8P1_9HYPH</name>
<feature type="transmembrane region" description="Helical" evidence="12">
    <location>
        <begin position="151"/>
        <end position="173"/>
    </location>
</feature>
<dbReference type="InterPro" id="IPR036890">
    <property type="entry name" value="HATPase_C_sf"/>
</dbReference>
<evidence type="ECO:0000256" key="3">
    <source>
        <dbReference type="ARBA" id="ARBA00012438"/>
    </source>
</evidence>
<accession>A0A9X2H8P1</accession>
<dbReference type="SMART" id="SM00387">
    <property type="entry name" value="HATPase_c"/>
    <property type="match status" value="1"/>
</dbReference>
<evidence type="ECO:0000259" key="13">
    <source>
        <dbReference type="PROSITE" id="PS50109"/>
    </source>
</evidence>
<comment type="subcellular location">
    <subcellularLocation>
        <location evidence="2">Membrane</location>
        <topology evidence="2">Multi-pass membrane protein</topology>
    </subcellularLocation>
</comment>
<dbReference type="InterPro" id="IPR003660">
    <property type="entry name" value="HAMP_dom"/>
</dbReference>
<evidence type="ECO:0000256" key="11">
    <source>
        <dbReference type="ARBA" id="ARBA00023012"/>
    </source>
</evidence>
<dbReference type="Gene3D" id="1.10.287.130">
    <property type="match status" value="1"/>
</dbReference>
<dbReference type="Pfam" id="PF00672">
    <property type="entry name" value="HAMP"/>
    <property type="match status" value="1"/>
</dbReference>
<evidence type="ECO:0000256" key="7">
    <source>
        <dbReference type="ARBA" id="ARBA00022741"/>
    </source>
</evidence>
<dbReference type="PROSITE" id="PS50109">
    <property type="entry name" value="HIS_KIN"/>
    <property type="match status" value="1"/>
</dbReference>
<dbReference type="GO" id="GO:0005886">
    <property type="term" value="C:plasma membrane"/>
    <property type="evidence" value="ECO:0007669"/>
    <property type="project" value="TreeGrafter"/>
</dbReference>
<evidence type="ECO:0000256" key="1">
    <source>
        <dbReference type="ARBA" id="ARBA00000085"/>
    </source>
</evidence>
<keyword evidence="8" id="KW-0418">Kinase</keyword>